<dbReference type="GO" id="GO:0034098">
    <property type="term" value="C:VCP-NPL4-UFD1 AAA ATPase complex"/>
    <property type="evidence" value="ECO:0007669"/>
    <property type="project" value="TreeGrafter"/>
</dbReference>
<dbReference type="STRING" id="50990.A0A4Y7QC31"/>
<evidence type="ECO:0000256" key="2">
    <source>
        <dbReference type="ARBA" id="ARBA00022786"/>
    </source>
</evidence>
<gene>
    <name evidence="6" type="ORF">BD410DRAFT_718858</name>
</gene>
<feature type="domain" description="Ubiquitin fusion degradation protein UFD1 N-terminal subdomain 2" evidence="5">
    <location>
        <begin position="113"/>
        <end position="189"/>
    </location>
</feature>
<evidence type="ECO:0000259" key="4">
    <source>
        <dbReference type="Pfam" id="PF03152"/>
    </source>
</evidence>
<dbReference type="InterPro" id="IPR004854">
    <property type="entry name" value="Ufd1-like"/>
</dbReference>
<dbReference type="GO" id="GO:0031593">
    <property type="term" value="F:polyubiquitin modification-dependent protein binding"/>
    <property type="evidence" value="ECO:0007669"/>
    <property type="project" value="TreeGrafter"/>
</dbReference>
<feature type="compositionally biased region" description="Low complexity" evidence="3">
    <location>
        <begin position="400"/>
        <end position="411"/>
    </location>
</feature>
<feature type="region of interest" description="Disordered" evidence="3">
    <location>
        <begin position="215"/>
        <end position="283"/>
    </location>
</feature>
<feature type="compositionally biased region" description="Basic residues" evidence="3">
    <location>
        <begin position="265"/>
        <end position="274"/>
    </location>
</feature>
<dbReference type="InterPro" id="IPR055417">
    <property type="entry name" value="UFD1_N1"/>
</dbReference>
<feature type="domain" description="Ubiquitin fusion degradation protein UFD1 N-terminal subdomain 1" evidence="4">
    <location>
        <begin position="13"/>
        <end position="112"/>
    </location>
</feature>
<feature type="region of interest" description="Disordered" evidence="3">
    <location>
        <begin position="329"/>
        <end position="467"/>
    </location>
</feature>
<dbReference type="GO" id="GO:0006511">
    <property type="term" value="P:ubiquitin-dependent protein catabolic process"/>
    <property type="evidence" value="ECO:0007669"/>
    <property type="project" value="InterPro"/>
</dbReference>
<proteinExistence type="inferred from homology"/>
<dbReference type="EMBL" id="ML170165">
    <property type="protein sequence ID" value="TDL24831.1"/>
    <property type="molecule type" value="Genomic_DNA"/>
</dbReference>
<dbReference type="Gene3D" id="2.40.40.50">
    <property type="entry name" value="Ubiquitin fusion degradation protein UFD1, N-terminal domain"/>
    <property type="match status" value="1"/>
</dbReference>
<dbReference type="OrthoDB" id="422728at2759"/>
<dbReference type="InterPro" id="IPR042299">
    <property type="entry name" value="Ufd1-like_Nn"/>
</dbReference>
<comment type="similarity">
    <text evidence="1">Belongs to the UFD1 family.</text>
</comment>
<accession>A0A4Y7QC31</accession>
<dbReference type="PANTHER" id="PTHR12555">
    <property type="entry name" value="UBIQUITIN FUSION DEGRADATON PROTEIN 1"/>
    <property type="match status" value="1"/>
</dbReference>
<evidence type="ECO:0000313" key="7">
    <source>
        <dbReference type="Proteomes" id="UP000294933"/>
    </source>
</evidence>
<keyword evidence="7" id="KW-1185">Reference proteome</keyword>
<dbReference type="Gene3D" id="3.10.330.10">
    <property type="match status" value="1"/>
</dbReference>
<reference evidence="6 7" key="1">
    <citation type="submission" date="2018-06" db="EMBL/GenBank/DDBJ databases">
        <title>A transcriptomic atlas of mushroom development highlights an independent origin of complex multicellularity.</title>
        <authorList>
            <consortium name="DOE Joint Genome Institute"/>
            <person name="Krizsan K."/>
            <person name="Almasi E."/>
            <person name="Merenyi Z."/>
            <person name="Sahu N."/>
            <person name="Viragh M."/>
            <person name="Koszo T."/>
            <person name="Mondo S."/>
            <person name="Kiss B."/>
            <person name="Balint B."/>
            <person name="Kues U."/>
            <person name="Barry K."/>
            <person name="Hegedus J.C."/>
            <person name="Henrissat B."/>
            <person name="Johnson J."/>
            <person name="Lipzen A."/>
            <person name="Ohm R."/>
            <person name="Nagy I."/>
            <person name="Pangilinan J."/>
            <person name="Yan J."/>
            <person name="Xiong Y."/>
            <person name="Grigoriev I.V."/>
            <person name="Hibbett D.S."/>
            <person name="Nagy L.G."/>
        </authorList>
    </citation>
    <scope>NUCLEOTIDE SEQUENCE [LARGE SCALE GENOMIC DNA]</scope>
    <source>
        <strain evidence="6 7">SZMC22713</strain>
    </source>
</reference>
<keyword evidence="2" id="KW-0833">Ubl conjugation pathway</keyword>
<dbReference type="VEuPathDB" id="FungiDB:BD410DRAFT_718858"/>
<feature type="compositionally biased region" description="Low complexity" evidence="3">
    <location>
        <begin position="329"/>
        <end position="372"/>
    </location>
</feature>
<protein>
    <submittedName>
        <fullName evidence="6">UFD1-domain-containing protein</fullName>
    </submittedName>
</protein>
<name>A0A4Y7QC31_9AGAM</name>
<dbReference type="AlphaFoldDB" id="A0A4Y7QC31"/>
<evidence type="ECO:0000256" key="1">
    <source>
        <dbReference type="ARBA" id="ARBA00006043"/>
    </source>
</evidence>
<sequence>MGGHQLRRPPRSYDEYLKAYSVAMLPGKERPNLSYGGKIIMPPSALANLTALDLESPWMFKLSNPANPAASTHAGVLEFIADEGVVHLPYWMMKTLRLNEGDAIRITGAELPKGKLVKLQAQSVHFLEISDPKAVLEQALRNFSALTQGDIIEISYNSIIFELLIMETSPGGGGISVLDTDLEVDFAAPKGYVEPERPKAAPPATMASKLKIDLNSSTKTPGSSRPSSSLSGAFAGSAAGAGTTVSKGGDEWESFKGKGETLSGRKTKGRGVSHRKIEDHMDGSKIIRTDKRLIVSNDMLESDVHAPAALNLPPGKLFFGFKVVPFKKPEEGSSSNAPSSPGPSSGSSSTPQPPSFTGSGQTLSGRGQQGSAKGKGKEKEKSTANSAVADKSKVDSAKWGTGKTLSSTTSSRAGVKSQNGPVGAGGARIPRPPVRDTSSQPKKKKERSPTPDWGVDDDDDVILIDSD</sequence>
<dbReference type="Pfam" id="PF24842">
    <property type="entry name" value="UFD1_N2"/>
    <property type="match status" value="1"/>
</dbReference>
<dbReference type="PANTHER" id="PTHR12555:SF13">
    <property type="entry name" value="UBIQUITIN RECOGNITION FACTOR IN ER-ASSOCIATED DEGRADATION PROTEIN 1"/>
    <property type="match status" value="1"/>
</dbReference>
<feature type="compositionally biased region" description="Low complexity" evidence="3">
    <location>
        <begin position="216"/>
        <end position="247"/>
    </location>
</feature>
<evidence type="ECO:0000256" key="3">
    <source>
        <dbReference type="SAM" id="MobiDB-lite"/>
    </source>
</evidence>
<evidence type="ECO:0000259" key="5">
    <source>
        <dbReference type="Pfam" id="PF24842"/>
    </source>
</evidence>
<organism evidence="6 7">
    <name type="scientific">Rickenella mellea</name>
    <dbReference type="NCBI Taxonomy" id="50990"/>
    <lineage>
        <taxon>Eukaryota</taxon>
        <taxon>Fungi</taxon>
        <taxon>Dikarya</taxon>
        <taxon>Basidiomycota</taxon>
        <taxon>Agaricomycotina</taxon>
        <taxon>Agaricomycetes</taxon>
        <taxon>Hymenochaetales</taxon>
        <taxon>Rickenellaceae</taxon>
        <taxon>Rickenella</taxon>
    </lineage>
</organism>
<dbReference type="InterPro" id="IPR055418">
    <property type="entry name" value="UFD1_N2"/>
</dbReference>
<dbReference type="Proteomes" id="UP000294933">
    <property type="component" value="Unassembled WGS sequence"/>
</dbReference>
<feature type="compositionally biased region" description="Acidic residues" evidence="3">
    <location>
        <begin position="454"/>
        <end position="467"/>
    </location>
</feature>
<dbReference type="Pfam" id="PF03152">
    <property type="entry name" value="UFD1_N1"/>
    <property type="match status" value="1"/>
</dbReference>
<evidence type="ECO:0000313" key="6">
    <source>
        <dbReference type="EMBL" id="TDL24831.1"/>
    </source>
</evidence>
<feature type="compositionally biased region" description="Basic and acidic residues" evidence="3">
    <location>
        <begin position="248"/>
        <end position="259"/>
    </location>
</feature>
<dbReference type="GO" id="GO:0036503">
    <property type="term" value="P:ERAD pathway"/>
    <property type="evidence" value="ECO:0007669"/>
    <property type="project" value="TreeGrafter"/>
</dbReference>